<dbReference type="Proteomes" id="UP000622860">
    <property type="component" value="Unassembled WGS sequence"/>
</dbReference>
<dbReference type="GO" id="GO:0000155">
    <property type="term" value="F:phosphorelay sensor kinase activity"/>
    <property type="evidence" value="ECO:0007669"/>
    <property type="project" value="UniProtKB-UniRule"/>
</dbReference>
<keyword evidence="8" id="KW-0175">Coiled coil</keyword>
<evidence type="ECO:0000256" key="1">
    <source>
        <dbReference type="ARBA" id="ARBA00000085"/>
    </source>
</evidence>
<keyword evidence="2 7" id="KW-0808">Transferase</keyword>
<dbReference type="InterPro" id="IPR036890">
    <property type="entry name" value="HATPase_C_sf"/>
</dbReference>
<comment type="caution">
    <text evidence="10">The sequence shown here is derived from an EMBL/GenBank/DDBJ whole genome shotgun (WGS) entry which is preliminary data.</text>
</comment>
<feature type="coiled-coil region" evidence="8">
    <location>
        <begin position="103"/>
        <end position="165"/>
    </location>
</feature>
<protein>
    <recommendedName>
        <fullName evidence="7">Signal transduction histidine-protein kinase/phosphatase DegS</fullName>
        <ecNumber evidence="7">2.7.13.3</ecNumber>
        <ecNumber evidence="7">3.1.3.-</ecNumber>
    </recommendedName>
</protein>
<keyword evidence="11" id="KW-1185">Reference proteome</keyword>
<dbReference type="InterPro" id="IPR050482">
    <property type="entry name" value="Sensor_HK_TwoCompSys"/>
</dbReference>
<dbReference type="PROSITE" id="PS50109">
    <property type="entry name" value="HIS_KIN"/>
    <property type="match status" value="1"/>
</dbReference>
<dbReference type="AlphaFoldDB" id="A0A917LZR8"/>
<evidence type="ECO:0000256" key="2">
    <source>
        <dbReference type="ARBA" id="ARBA00022679"/>
    </source>
</evidence>
<sequence>MAVKTSEKALDIVIDEMIDVVEHSKDEIFNISEEARKDYERLLKELTETKEGVIKHINDGDQLEQKVRFSRQRLSEVSKYFDRYSENEIREVYERTHRMQTELAMLRQEEKGLREKRDELERRLISLDQTIERAEGLASKISVILTYLNDDFRQVNEMIEEAKEKQEFGLKIIEAQEEERRKISREIHDGPAQMLANILLRSELVDRTFRQGGIEEAVKEIKSVRRMIRSSLYEVRRIIYDLRPMALDDLGLVPTIKKYLSTTEDYNKTKIEFVSMGSEQRLNQKYEIAFFRLVQEAVQNAIKHASAKLIKVKLEIGKKRILMTIKDNGKGFDPSMKRDKSFGLIGMRERVEMLEGTLTIDSIIDEGTTILISVPYTNED</sequence>
<dbReference type="PANTHER" id="PTHR24421:SF55">
    <property type="entry name" value="SENSOR HISTIDINE KINASE YDFH"/>
    <property type="match status" value="1"/>
</dbReference>
<comment type="function">
    <text evidence="7">Member of the two-component regulatory system DegS/DegU, which plays an important role in the transition growth phase.</text>
</comment>
<dbReference type="EC" id="2.7.13.3" evidence="7"/>
<keyword evidence="3 7" id="KW-0547">Nucleotide-binding</keyword>
<evidence type="ECO:0000313" key="10">
    <source>
        <dbReference type="EMBL" id="GGG67437.1"/>
    </source>
</evidence>
<dbReference type="EC" id="3.1.3.-" evidence="7"/>
<keyword evidence="7" id="KW-0904">Protein phosphatase</keyword>
<dbReference type="GO" id="GO:0046983">
    <property type="term" value="F:protein dimerization activity"/>
    <property type="evidence" value="ECO:0007669"/>
    <property type="project" value="InterPro"/>
</dbReference>
<dbReference type="PANTHER" id="PTHR24421">
    <property type="entry name" value="NITRATE/NITRITE SENSOR PROTEIN NARX-RELATED"/>
    <property type="match status" value="1"/>
</dbReference>
<keyword evidence="5 7" id="KW-0067">ATP-binding</keyword>
<evidence type="ECO:0000256" key="7">
    <source>
        <dbReference type="PIRNR" id="PIRNR003169"/>
    </source>
</evidence>
<dbReference type="Pfam" id="PF07730">
    <property type="entry name" value="HisKA_3"/>
    <property type="match status" value="1"/>
</dbReference>
<dbReference type="InterPro" id="IPR003594">
    <property type="entry name" value="HATPase_dom"/>
</dbReference>
<comment type="catalytic activity">
    <reaction evidence="1 7">
        <text>ATP + protein L-histidine = ADP + protein N-phospho-L-histidine.</text>
        <dbReference type="EC" id="2.7.13.3"/>
    </reaction>
</comment>
<keyword evidence="6 7" id="KW-0902">Two-component regulatory system</keyword>
<comment type="subcellular location">
    <subcellularLocation>
        <location evidence="7">Cytoplasm</location>
    </subcellularLocation>
</comment>
<dbReference type="EMBL" id="BMFR01000002">
    <property type="protein sequence ID" value="GGG67437.1"/>
    <property type="molecule type" value="Genomic_DNA"/>
</dbReference>
<evidence type="ECO:0000259" key="9">
    <source>
        <dbReference type="PROSITE" id="PS50109"/>
    </source>
</evidence>
<dbReference type="InterPro" id="IPR011712">
    <property type="entry name" value="Sig_transdc_His_kin_sub3_dim/P"/>
</dbReference>
<organism evidence="10 11">
    <name type="scientific">Virgibacillus oceani</name>
    <dbReference type="NCBI Taxonomy" id="1479511"/>
    <lineage>
        <taxon>Bacteria</taxon>
        <taxon>Bacillati</taxon>
        <taxon>Bacillota</taxon>
        <taxon>Bacilli</taxon>
        <taxon>Bacillales</taxon>
        <taxon>Bacillaceae</taxon>
        <taxon>Virgibacillus</taxon>
    </lineage>
</organism>
<keyword evidence="7" id="KW-0963">Cytoplasm</keyword>
<dbReference type="InterPro" id="IPR005467">
    <property type="entry name" value="His_kinase_dom"/>
</dbReference>
<keyword evidence="4 7" id="KW-0418">Kinase</keyword>
<evidence type="ECO:0000256" key="8">
    <source>
        <dbReference type="SAM" id="Coils"/>
    </source>
</evidence>
<keyword evidence="7" id="KW-0378">Hydrolase</keyword>
<evidence type="ECO:0000256" key="3">
    <source>
        <dbReference type="ARBA" id="ARBA00022741"/>
    </source>
</evidence>
<dbReference type="SMART" id="SM00387">
    <property type="entry name" value="HATPase_c"/>
    <property type="match status" value="1"/>
</dbReference>
<feature type="domain" description="Histidine kinase" evidence="9">
    <location>
        <begin position="182"/>
        <end position="378"/>
    </location>
</feature>
<reference evidence="10" key="1">
    <citation type="journal article" date="2014" name="Int. J. Syst. Evol. Microbiol.">
        <title>Complete genome sequence of Corynebacterium casei LMG S-19264T (=DSM 44701T), isolated from a smear-ripened cheese.</title>
        <authorList>
            <consortium name="US DOE Joint Genome Institute (JGI-PGF)"/>
            <person name="Walter F."/>
            <person name="Albersmeier A."/>
            <person name="Kalinowski J."/>
            <person name="Ruckert C."/>
        </authorList>
    </citation>
    <scope>NUCLEOTIDE SEQUENCE</scope>
    <source>
        <strain evidence="10">CGMCC 1.12754</strain>
    </source>
</reference>
<dbReference type="InterPro" id="IPR008595">
    <property type="entry name" value="DegS"/>
</dbReference>
<dbReference type="Pfam" id="PF02518">
    <property type="entry name" value="HATPase_c"/>
    <property type="match status" value="1"/>
</dbReference>
<accession>A0A917LZR8</accession>
<gene>
    <name evidence="10" type="primary">degS</name>
    <name evidence="10" type="ORF">GCM10011398_08990</name>
</gene>
<dbReference type="SUPFAM" id="SSF55874">
    <property type="entry name" value="ATPase domain of HSP90 chaperone/DNA topoisomerase II/histidine kinase"/>
    <property type="match status" value="1"/>
</dbReference>
<dbReference type="Pfam" id="PF05384">
    <property type="entry name" value="DegS"/>
    <property type="match status" value="1"/>
</dbReference>
<dbReference type="RefSeq" id="WP_188454146.1">
    <property type="nucleotide sequence ID" value="NZ_BMFR01000002.1"/>
</dbReference>
<proteinExistence type="predicted"/>
<reference evidence="10" key="2">
    <citation type="submission" date="2020-09" db="EMBL/GenBank/DDBJ databases">
        <authorList>
            <person name="Sun Q."/>
            <person name="Zhou Y."/>
        </authorList>
    </citation>
    <scope>NUCLEOTIDE SEQUENCE</scope>
    <source>
        <strain evidence="10">CGMCC 1.12754</strain>
    </source>
</reference>
<dbReference type="Gene3D" id="3.30.565.10">
    <property type="entry name" value="Histidine kinase-like ATPase, C-terminal domain"/>
    <property type="match status" value="1"/>
</dbReference>
<dbReference type="InterPro" id="IPR016381">
    <property type="entry name" value="Sig_transdc_His_kinase_DegS"/>
</dbReference>
<dbReference type="GO" id="GO:0005737">
    <property type="term" value="C:cytoplasm"/>
    <property type="evidence" value="ECO:0007669"/>
    <property type="project" value="UniProtKB-SubCell"/>
</dbReference>
<dbReference type="GO" id="GO:0016020">
    <property type="term" value="C:membrane"/>
    <property type="evidence" value="ECO:0007669"/>
    <property type="project" value="InterPro"/>
</dbReference>
<dbReference type="GO" id="GO:0005524">
    <property type="term" value="F:ATP binding"/>
    <property type="evidence" value="ECO:0007669"/>
    <property type="project" value="UniProtKB-UniRule"/>
</dbReference>
<dbReference type="GO" id="GO:0004721">
    <property type="term" value="F:phosphoprotein phosphatase activity"/>
    <property type="evidence" value="ECO:0007669"/>
    <property type="project" value="UniProtKB-UniRule"/>
</dbReference>
<evidence type="ECO:0000256" key="6">
    <source>
        <dbReference type="ARBA" id="ARBA00023012"/>
    </source>
</evidence>
<dbReference type="Gene3D" id="1.20.5.1930">
    <property type="match status" value="1"/>
</dbReference>
<dbReference type="PIRSF" id="PIRSF003169">
    <property type="entry name" value="STHK_DegS"/>
    <property type="match status" value="1"/>
</dbReference>
<dbReference type="CDD" id="cd16917">
    <property type="entry name" value="HATPase_UhpB-NarQ-NarX-like"/>
    <property type="match status" value="1"/>
</dbReference>
<evidence type="ECO:0000256" key="5">
    <source>
        <dbReference type="ARBA" id="ARBA00022840"/>
    </source>
</evidence>
<evidence type="ECO:0000256" key="4">
    <source>
        <dbReference type="ARBA" id="ARBA00022777"/>
    </source>
</evidence>
<name>A0A917LZR8_9BACI</name>
<evidence type="ECO:0000313" key="11">
    <source>
        <dbReference type="Proteomes" id="UP000622860"/>
    </source>
</evidence>